<dbReference type="EMBL" id="CP109441">
    <property type="protein sequence ID" value="WUV43420.1"/>
    <property type="molecule type" value="Genomic_DNA"/>
</dbReference>
<feature type="region of interest" description="Disordered" evidence="1">
    <location>
        <begin position="80"/>
        <end position="106"/>
    </location>
</feature>
<evidence type="ECO:0008006" key="5">
    <source>
        <dbReference type="Google" id="ProtNLM"/>
    </source>
</evidence>
<accession>A0ABZ1YMA1</accession>
<feature type="compositionally biased region" description="Low complexity" evidence="1">
    <location>
        <begin position="80"/>
        <end position="97"/>
    </location>
</feature>
<evidence type="ECO:0000256" key="1">
    <source>
        <dbReference type="SAM" id="MobiDB-lite"/>
    </source>
</evidence>
<sequence length="251" mass="24549">MGTQKPAAQIRPICRRTAALAFASVVPLSVILISTAPATADPQPLGIPTPYGFVAEPSAPIADNTVFAPSPLWSATAFVADPDPAAPAPTDNAAQPDQGAQASTNRVSVGNIQIDRPDWLSPEQATQINDASAGTETALSQGLQSVGVERARSDHIADAVIGDAIVGAAVGATVSTPLAATSAVVGAVSGLVAGLVFAPAGLVVVPVIGAAIGYAVIATPFAAAGAAVGAAVGAIDGAVSPIPAQEQPTTS</sequence>
<evidence type="ECO:0000256" key="2">
    <source>
        <dbReference type="SAM" id="SignalP"/>
    </source>
</evidence>
<organism evidence="3 4">
    <name type="scientific">Nocardia vinacea</name>
    <dbReference type="NCBI Taxonomy" id="96468"/>
    <lineage>
        <taxon>Bacteria</taxon>
        <taxon>Bacillati</taxon>
        <taxon>Actinomycetota</taxon>
        <taxon>Actinomycetes</taxon>
        <taxon>Mycobacteriales</taxon>
        <taxon>Nocardiaceae</taxon>
        <taxon>Nocardia</taxon>
    </lineage>
</organism>
<gene>
    <name evidence="3" type="ORF">OG563_29865</name>
</gene>
<dbReference type="Proteomes" id="UP001432062">
    <property type="component" value="Chromosome"/>
</dbReference>
<evidence type="ECO:0000313" key="4">
    <source>
        <dbReference type="Proteomes" id="UP001432062"/>
    </source>
</evidence>
<feature type="chain" id="PRO_5047196285" description="DUF456 domain-containing protein" evidence="2">
    <location>
        <begin position="41"/>
        <end position="251"/>
    </location>
</feature>
<protein>
    <recommendedName>
        <fullName evidence="5">DUF456 domain-containing protein</fullName>
    </recommendedName>
</protein>
<keyword evidence="4" id="KW-1185">Reference proteome</keyword>
<dbReference type="RefSeq" id="WP_327096613.1">
    <property type="nucleotide sequence ID" value="NZ_CP109149.1"/>
</dbReference>
<reference evidence="3" key="1">
    <citation type="submission" date="2022-10" db="EMBL/GenBank/DDBJ databases">
        <title>The complete genomes of actinobacterial strains from the NBC collection.</title>
        <authorList>
            <person name="Joergensen T.S."/>
            <person name="Alvarez Arevalo M."/>
            <person name="Sterndorff E.B."/>
            <person name="Faurdal D."/>
            <person name="Vuksanovic O."/>
            <person name="Mourched A.-S."/>
            <person name="Charusanti P."/>
            <person name="Shaw S."/>
            <person name="Blin K."/>
            <person name="Weber T."/>
        </authorList>
    </citation>
    <scope>NUCLEOTIDE SEQUENCE</scope>
    <source>
        <strain evidence="3">NBC_01482</strain>
    </source>
</reference>
<name>A0ABZ1YMA1_9NOCA</name>
<feature type="signal peptide" evidence="2">
    <location>
        <begin position="1"/>
        <end position="40"/>
    </location>
</feature>
<evidence type="ECO:0000313" key="3">
    <source>
        <dbReference type="EMBL" id="WUV43420.1"/>
    </source>
</evidence>
<proteinExistence type="predicted"/>
<keyword evidence="2" id="KW-0732">Signal</keyword>